<feature type="compositionally biased region" description="Polar residues" evidence="1">
    <location>
        <begin position="67"/>
        <end position="78"/>
    </location>
</feature>
<accession>A0ABQ2R0S2</accession>
<organism evidence="2 3">
    <name type="scientific">Shewanella litoralis</name>
    <dbReference type="NCBI Taxonomy" id="2282700"/>
    <lineage>
        <taxon>Bacteria</taxon>
        <taxon>Pseudomonadati</taxon>
        <taxon>Pseudomonadota</taxon>
        <taxon>Gammaproteobacteria</taxon>
        <taxon>Alteromonadales</taxon>
        <taxon>Shewanellaceae</taxon>
        <taxon>Shewanella</taxon>
    </lineage>
</organism>
<dbReference type="Proteomes" id="UP000619118">
    <property type="component" value="Unassembled WGS sequence"/>
</dbReference>
<dbReference type="EMBL" id="BMQX01000001">
    <property type="protein sequence ID" value="GGQ04394.1"/>
    <property type="molecule type" value="Genomic_DNA"/>
</dbReference>
<sequence length="168" mass="18844">MSFIRAVSSQWSKAEWSHQLVLFWQQDAYVRSLFAGATTMITVANVVAAMKPTPEPKSAQAKPPENNPLQVASSGSNQSQQGLTHIDAANALFDCFLLLFVKELQYQQLSQAEAIIVQLAEYYAINCQKTPIEDIKLMNQSVQIINAMAQLKQRRHVQRKAQRNMGAH</sequence>
<keyword evidence="3" id="KW-1185">Reference proteome</keyword>
<dbReference type="RefSeq" id="WP_160052028.1">
    <property type="nucleotide sequence ID" value="NZ_BMQX01000001.1"/>
</dbReference>
<name>A0ABQ2R0S2_9GAMM</name>
<reference evidence="3" key="1">
    <citation type="journal article" date="2019" name="Int. J. Syst. Evol. Microbiol.">
        <title>The Global Catalogue of Microorganisms (GCM) 10K type strain sequencing project: providing services to taxonomists for standard genome sequencing and annotation.</title>
        <authorList>
            <consortium name="The Broad Institute Genomics Platform"/>
            <consortium name="The Broad Institute Genome Sequencing Center for Infectious Disease"/>
            <person name="Wu L."/>
            <person name="Ma J."/>
        </authorList>
    </citation>
    <scope>NUCLEOTIDE SEQUENCE [LARGE SCALE GENOMIC DNA]</scope>
    <source>
        <strain evidence="3">JCM 32306</strain>
    </source>
</reference>
<evidence type="ECO:0000313" key="3">
    <source>
        <dbReference type="Proteomes" id="UP000619118"/>
    </source>
</evidence>
<proteinExistence type="predicted"/>
<comment type="caution">
    <text evidence="2">The sequence shown here is derived from an EMBL/GenBank/DDBJ whole genome shotgun (WGS) entry which is preliminary data.</text>
</comment>
<feature type="region of interest" description="Disordered" evidence="1">
    <location>
        <begin position="54"/>
        <end position="78"/>
    </location>
</feature>
<gene>
    <name evidence="2" type="ORF">GCM10009411_01940</name>
</gene>
<protein>
    <submittedName>
        <fullName evidence="2">Uncharacterized protein</fullName>
    </submittedName>
</protein>
<evidence type="ECO:0000256" key="1">
    <source>
        <dbReference type="SAM" id="MobiDB-lite"/>
    </source>
</evidence>
<evidence type="ECO:0000313" key="2">
    <source>
        <dbReference type="EMBL" id="GGQ04394.1"/>
    </source>
</evidence>